<dbReference type="Proteomes" id="UP000000438">
    <property type="component" value="Chromosome"/>
</dbReference>
<dbReference type="OrthoDB" id="350804at2157"/>
<dbReference type="EMBL" id="AE017261">
    <property type="protein sequence ID" value="AAT43040.1"/>
    <property type="molecule type" value="Genomic_DNA"/>
</dbReference>
<evidence type="ECO:0000313" key="2">
    <source>
        <dbReference type="EMBL" id="SMD30658.1"/>
    </source>
</evidence>
<dbReference type="SUPFAM" id="SSF46785">
    <property type="entry name" value="Winged helix' DNA-binding domain"/>
    <property type="match status" value="1"/>
</dbReference>
<protein>
    <submittedName>
        <fullName evidence="2">Winged helix DNA-binding domain-containing protein</fullName>
    </submittedName>
</protein>
<dbReference type="AlphaFoldDB" id="Q6L1W2"/>
<sequence length="71" mass="8476">MEEYTYKGSLKKVFDFIRERKVTTLCEIIENTNLSKRTVLYAIKKLEAMDLVYISICLNDARRRYYCINIA</sequence>
<dbReference type="EMBL" id="FWYE01000001">
    <property type="protein sequence ID" value="SMD30658.1"/>
    <property type="molecule type" value="Genomic_DNA"/>
</dbReference>
<reference evidence="2 4" key="3">
    <citation type="submission" date="2017-04" db="EMBL/GenBank/DDBJ databases">
        <authorList>
            <person name="Varghese N."/>
            <person name="Submissions S."/>
        </authorList>
    </citation>
    <scope>NUCLEOTIDE SEQUENCE [LARGE SCALE GENOMIC DNA]</scope>
    <source>
        <strain evidence="2 4">DSM 9789</strain>
    </source>
</reference>
<dbReference type="GeneID" id="2844417"/>
<dbReference type="HOGENOM" id="CLU_2730561_0_0_2"/>
<accession>Q6L1W2</accession>
<evidence type="ECO:0000313" key="1">
    <source>
        <dbReference type="EMBL" id="AAT43040.1"/>
    </source>
</evidence>
<dbReference type="eggNOG" id="arCOG00394">
    <property type="taxonomic scope" value="Archaea"/>
</dbReference>
<dbReference type="InterPro" id="IPR036388">
    <property type="entry name" value="WH-like_DNA-bd_sf"/>
</dbReference>
<reference evidence="1" key="2">
    <citation type="submission" date="2004-02" db="EMBL/GenBank/DDBJ databases">
        <authorList>
            <person name="Fuetterer O."/>
            <person name="Angelov A."/>
            <person name="Liesegang H."/>
            <person name="Gottschalk G."/>
            <person name="Schleper C."/>
            <person name="Schepers B."/>
            <person name="Dock C."/>
            <person name="Antranikian G."/>
            <person name="Liebl W."/>
        </authorList>
    </citation>
    <scope>NUCLEOTIDE SEQUENCE</scope>
    <source>
        <strain evidence="1">DSM 9790</strain>
    </source>
</reference>
<organism evidence="1 3">
    <name type="scientific">Picrophilus torridus (strain ATCC 700027 / DSM 9790 / JCM 10055 / NBRC 100828 / KAW 2/3)</name>
    <dbReference type="NCBI Taxonomy" id="1122961"/>
    <lineage>
        <taxon>Archaea</taxon>
        <taxon>Methanobacteriati</taxon>
        <taxon>Thermoplasmatota</taxon>
        <taxon>Thermoplasmata</taxon>
        <taxon>Thermoplasmatales</taxon>
        <taxon>Picrophilaceae</taxon>
        <taxon>Picrophilus</taxon>
    </lineage>
</organism>
<dbReference type="RefSeq" id="WP_011177256.1">
    <property type="nucleotide sequence ID" value="NC_005877.1"/>
</dbReference>
<dbReference type="Gene3D" id="1.10.10.10">
    <property type="entry name" value="Winged helix-like DNA-binding domain superfamily/Winged helix DNA-binding domain"/>
    <property type="match status" value="1"/>
</dbReference>
<dbReference type="Proteomes" id="UP000192315">
    <property type="component" value="Unassembled WGS sequence"/>
</dbReference>
<dbReference type="KEGG" id="pto:PTO0455"/>
<keyword evidence="4" id="KW-1185">Reference proteome</keyword>
<dbReference type="GO" id="GO:0003677">
    <property type="term" value="F:DNA binding"/>
    <property type="evidence" value="ECO:0007669"/>
    <property type="project" value="UniProtKB-KW"/>
</dbReference>
<accession>A0A8G2L743</accession>
<keyword evidence="2" id="KW-0238">DNA-binding</keyword>
<evidence type="ECO:0000313" key="4">
    <source>
        <dbReference type="Proteomes" id="UP000192315"/>
    </source>
</evidence>
<dbReference type="STRING" id="263820.PTO0455"/>
<reference evidence="1 3" key="1">
    <citation type="journal article" date="2004" name="Proc. Natl. Acad. Sci. U.S.A.">
        <title>Genome sequence of Picrophilus torridus and its implications for life around pH 0.</title>
        <authorList>
            <person name="Futterer O."/>
            <person name="Angelov A."/>
            <person name="Liesegang H."/>
            <person name="Gottschalk G."/>
            <person name="Schleper C."/>
            <person name="Schepers B."/>
            <person name="Dock C."/>
            <person name="Antranikian G."/>
            <person name="Liebl W."/>
        </authorList>
    </citation>
    <scope>NUCLEOTIDE SEQUENCE [LARGE SCALE GENOMIC DNA]</scope>
    <source>
        <strain evidence="3">ATCC 700027 / DSM 9790 / JCM 10055 / NBRC 100828</strain>
        <strain evidence="1">DSM 9790</strain>
    </source>
</reference>
<gene>
    <name evidence="1" type="ordered locus">PTO0455</name>
    <name evidence="2" type="ORF">SAMN02745355_0551</name>
</gene>
<dbReference type="GO" id="GO:0003700">
    <property type="term" value="F:DNA-binding transcription factor activity"/>
    <property type="evidence" value="ECO:0007669"/>
    <property type="project" value="InterPro"/>
</dbReference>
<proteinExistence type="predicted"/>
<name>Q6L1W2_PICTO</name>
<evidence type="ECO:0000313" key="3">
    <source>
        <dbReference type="Proteomes" id="UP000000438"/>
    </source>
</evidence>
<dbReference type="PaxDb" id="263820-PTO0455"/>
<dbReference type="InParanoid" id="Q6L1W2"/>
<dbReference type="InterPro" id="IPR036390">
    <property type="entry name" value="WH_DNA-bd_sf"/>
</dbReference>